<dbReference type="Proteomes" id="UP000199572">
    <property type="component" value="Unassembled WGS sequence"/>
</dbReference>
<dbReference type="STRING" id="390241.SAMN04488023_10757"/>
<protein>
    <submittedName>
        <fullName evidence="2">Uncharacterized protein</fullName>
    </submittedName>
</protein>
<feature type="compositionally biased region" description="Polar residues" evidence="1">
    <location>
        <begin position="252"/>
        <end position="265"/>
    </location>
</feature>
<dbReference type="RefSeq" id="WP_090883057.1">
    <property type="nucleotide sequence ID" value="NZ_FOGG01000007.1"/>
</dbReference>
<gene>
    <name evidence="2" type="ORF">SAMN04488023_10757</name>
</gene>
<reference evidence="2 3" key="1">
    <citation type="submission" date="2016-10" db="EMBL/GenBank/DDBJ databases">
        <authorList>
            <person name="de Groot N.N."/>
        </authorList>
    </citation>
    <scope>NUCLEOTIDE SEQUENCE [LARGE SCALE GENOMIC DNA]</scope>
    <source>
        <strain evidence="2 3">DSM 18610</strain>
    </source>
</reference>
<organism evidence="2 3">
    <name type="scientific">Pedobacter rhizosphaerae</name>
    <dbReference type="NCBI Taxonomy" id="390241"/>
    <lineage>
        <taxon>Bacteria</taxon>
        <taxon>Pseudomonadati</taxon>
        <taxon>Bacteroidota</taxon>
        <taxon>Sphingobacteriia</taxon>
        <taxon>Sphingobacteriales</taxon>
        <taxon>Sphingobacteriaceae</taxon>
        <taxon>Pedobacter</taxon>
    </lineage>
</organism>
<accession>A0A1H9N6D5</accession>
<keyword evidence="3" id="KW-1185">Reference proteome</keyword>
<proteinExistence type="predicted"/>
<evidence type="ECO:0000256" key="1">
    <source>
        <dbReference type="SAM" id="MobiDB-lite"/>
    </source>
</evidence>
<dbReference type="AlphaFoldDB" id="A0A1H9N6D5"/>
<name>A0A1H9N6D5_9SPHI</name>
<sequence>MDQNNLEYLQKTLDYLGFGTRLNEVLSSAIYRELESFSLGINQRYIPAEFRSDPTKMIDQAHFQLNFSRSGETGMYFLNTYQLTLKRYNAEEPIQQTFDLEKHHRISALQAYRLTCGLSLEKEILQKREAGDDVIPQRIPVWLKLDLSVSDDKGNHPLMRFYPGYGYDLRTTLDNFAFLGLEDPEKKDAVIKALRFGNLIELSLAKENGSQQVYVAANPKLKTLDLYSMNMQPIKDLSAVLPKNENLPDIQSTGVEAKGNNNTITFPMDSVENRGRGR</sequence>
<evidence type="ECO:0000313" key="2">
    <source>
        <dbReference type="EMBL" id="SER31229.1"/>
    </source>
</evidence>
<feature type="region of interest" description="Disordered" evidence="1">
    <location>
        <begin position="252"/>
        <end position="278"/>
    </location>
</feature>
<dbReference type="OrthoDB" id="6372253at2"/>
<dbReference type="EMBL" id="FOGG01000007">
    <property type="protein sequence ID" value="SER31229.1"/>
    <property type="molecule type" value="Genomic_DNA"/>
</dbReference>
<evidence type="ECO:0000313" key="3">
    <source>
        <dbReference type="Proteomes" id="UP000199572"/>
    </source>
</evidence>